<keyword evidence="3" id="KW-1185">Reference proteome</keyword>
<evidence type="ECO:0000256" key="1">
    <source>
        <dbReference type="SAM" id="MobiDB-lite"/>
    </source>
</evidence>
<dbReference type="Proteomes" id="UP000076154">
    <property type="component" value="Unassembled WGS sequence"/>
</dbReference>
<feature type="compositionally biased region" description="Low complexity" evidence="1">
    <location>
        <begin position="236"/>
        <end position="257"/>
    </location>
</feature>
<evidence type="ECO:0000313" key="2">
    <source>
        <dbReference type="EMBL" id="RDB25622.1"/>
    </source>
</evidence>
<reference evidence="2" key="1">
    <citation type="submission" date="2018-04" db="EMBL/GenBank/DDBJ databases">
        <title>Whole genome sequencing of Hypsizygus marmoreus.</title>
        <authorList>
            <person name="Choi I.-G."/>
            <person name="Min B."/>
            <person name="Kim J.-G."/>
            <person name="Kim S."/>
            <person name="Oh Y.-L."/>
            <person name="Kong W.-S."/>
            <person name="Park H."/>
            <person name="Jeong J."/>
            <person name="Song E.-S."/>
        </authorList>
    </citation>
    <scope>NUCLEOTIDE SEQUENCE [LARGE SCALE GENOMIC DNA]</scope>
    <source>
        <strain evidence="2">51987-8</strain>
    </source>
</reference>
<dbReference type="EMBL" id="LUEZ02000040">
    <property type="protein sequence ID" value="RDB25622.1"/>
    <property type="molecule type" value="Genomic_DNA"/>
</dbReference>
<gene>
    <name evidence="2" type="ORF">Hypma_006301</name>
</gene>
<feature type="region of interest" description="Disordered" evidence="1">
    <location>
        <begin position="236"/>
        <end position="291"/>
    </location>
</feature>
<name>A0A369JWA0_HYPMA</name>
<comment type="caution">
    <text evidence="2">The sequence shown here is derived from an EMBL/GenBank/DDBJ whole genome shotgun (WGS) entry which is preliminary data.</text>
</comment>
<dbReference type="OrthoDB" id="3059539at2759"/>
<dbReference type="InParanoid" id="A0A369JWA0"/>
<proteinExistence type="predicted"/>
<organism evidence="2 3">
    <name type="scientific">Hypsizygus marmoreus</name>
    <name type="common">White beech mushroom</name>
    <name type="synonym">Agaricus marmoreus</name>
    <dbReference type="NCBI Taxonomy" id="39966"/>
    <lineage>
        <taxon>Eukaryota</taxon>
        <taxon>Fungi</taxon>
        <taxon>Dikarya</taxon>
        <taxon>Basidiomycota</taxon>
        <taxon>Agaricomycotina</taxon>
        <taxon>Agaricomycetes</taxon>
        <taxon>Agaricomycetidae</taxon>
        <taxon>Agaricales</taxon>
        <taxon>Tricholomatineae</taxon>
        <taxon>Lyophyllaceae</taxon>
        <taxon>Hypsizygus</taxon>
    </lineage>
</organism>
<feature type="region of interest" description="Disordered" evidence="1">
    <location>
        <begin position="403"/>
        <end position="428"/>
    </location>
</feature>
<accession>A0A369JWA0</accession>
<sequence length="566" mass="61186">MASFFTQLCRSFITTLFYLWTVLQALLSLRSPGPFPFHESAIIVPYPPDIDLERGVPQRARTNEGGITARHPPRSALPAPSREASNESIQENAQRQDNLKHAPAFSVSFGLELQIEGSIMSASGKRESPLAAARSHAEYTSADQVPSIEVVPIEETFIAPDLSCNPFLDISPSPSASGTDDKRLEDPEAVLFTLPDATSTPPRIRRGGKGHRRAALATITNISHLEALKDLAGSAPASSDSLNLLSSPSASDDPALSTPVTQRMRSPSLRRKPAYDDLHSGSPTRSTHSKRPASVIWFSSSSIGTPLKTVDPLNIVKRNSPGNAGPANELAFPASESMNTDEVRSVVRDAFVHLHTDNSEEDEGAAARELINRESVFTCDKVPTAGQFKEGTAAMTIMDDSDDDEEYGEELVDQSSRSPPPPYAFTNPDLRTVDVKVEVPPTLDTYGLKPDGCGKMIPACSVPPSASTELSYLQGDTPTSSADSSLNDIITSFEHLMATMSPKFQASMVDIPSPAIAVFSEKAKVERRKGMEPSEKSSLHPGSCGYDELLEEYATQWSEVLLLDTY</sequence>
<feature type="region of interest" description="Disordered" evidence="1">
    <location>
        <begin position="63"/>
        <end position="96"/>
    </location>
</feature>
<evidence type="ECO:0000313" key="3">
    <source>
        <dbReference type="Proteomes" id="UP000076154"/>
    </source>
</evidence>
<dbReference type="AlphaFoldDB" id="A0A369JWA0"/>
<protein>
    <submittedName>
        <fullName evidence="2">Uncharacterized protein</fullName>
    </submittedName>
</protein>
<feature type="compositionally biased region" description="Polar residues" evidence="1">
    <location>
        <begin position="86"/>
        <end position="96"/>
    </location>
</feature>
<feature type="compositionally biased region" description="Acidic residues" evidence="1">
    <location>
        <begin position="403"/>
        <end position="412"/>
    </location>
</feature>